<evidence type="ECO:0000256" key="1">
    <source>
        <dbReference type="ARBA" id="ARBA00022737"/>
    </source>
</evidence>
<feature type="chain" id="PRO_5040343095" description="DYW domain-containing protein" evidence="3">
    <location>
        <begin position="25"/>
        <end position="432"/>
    </location>
</feature>
<dbReference type="InterPro" id="IPR002885">
    <property type="entry name" value="PPR_rpt"/>
</dbReference>
<feature type="domain" description="DYW" evidence="4">
    <location>
        <begin position="340"/>
        <end position="432"/>
    </location>
</feature>
<gene>
    <name evidence="5" type="ORF">NE237_017606</name>
</gene>
<accession>A0A9Q0QN56</accession>
<dbReference type="GO" id="GO:0009451">
    <property type="term" value="P:RNA modification"/>
    <property type="evidence" value="ECO:0007669"/>
    <property type="project" value="InterPro"/>
</dbReference>
<dbReference type="InterPro" id="IPR046960">
    <property type="entry name" value="PPR_At4g14850-like_plant"/>
</dbReference>
<dbReference type="PANTHER" id="PTHR47926:SF533">
    <property type="entry name" value="DYW DOMAIN-CONTAINING PROTEIN"/>
    <property type="match status" value="1"/>
</dbReference>
<proteinExistence type="predicted"/>
<evidence type="ECO:0000256" key="2">
    <source>
        <dbReference type="PROSITE-ProRule" id="PRU00708"/>
    </source>
</evidence>
<reference evidence="5" key="1">
    <citation type="journal article" date="2023" name="Plant J.">
        <title>The genome of the king protea, Protea cynaroides.</title>
        <authorList>
            <person name="Chang J."/>
            <person name="Duong T.A."/>
            <person name="Schoeman C."/>
            <person name="Ma X."/>
            <person name="Roodt D."/>
            <person name="Barker N."/>
            <person name="Li Z."/>
            <person name="Van de Peer Y."/>
            <person name="Mizrachi E."/>
        </authorList>
    </citation>
    <scope>NUCLEOTIDE SEQUENCE</scope>
    <source>
        <tissue evidence="5">Young leaves</tissue>
    </source>
</reference>
<dbReference type="PROSITE" id="PS51375">
    <property type="entry name" value="PPR"/>
    <property type="match status" value="1"/>
</dbReference>
<sequence length="432" mass="48572">MDDGNWSFSLSLLLLRFQYSKAKARQFEMFVLSVQVHHYQKTRLLQFFRYELSTILGGVDSKINFSTASSFYLAAERTAKGIHGCIVISGFNSDVAIATALIIAYAKSGRLDASHDVFHELKNPDMIARTAVLAGYAMHGHGKEAVNIFNLMVKEGLEPDHVIFTHLLNACSHSGLVIEGKKYFEVMSSVYGVEPRVDHYSCMVDLLGRSGLLEEACELIQSMPIKPNAAVWGALLGACRIHNNTELGKKVAERLLESDPLDPRIYIILSNMYSAAGLWTDASRVRALMKDRGLRKSPGCSFIEHENEVHRFVVDDRSHPESAKIHARLEELIEKMRQTGFIPKTEFVLHDVDQEVKEDMINKHSEKLAIVFGLLVKAAGLPIMITNNLRICGDCHSAAKFMSLIEKRKIIIRDSKRFHHFTDGLCSCGDYW</sequence>
<dbReference type="GO" id="GO:0003723">
    <property type="term" value="F:RNA binding"/>
    <property type="evidence" value="ECO:0007669"/>
    <property type="project" value="InterPro"/>
</dbReference>
<dbReference type="Proteomes" id="UP001141806">
    <property type="component" value="Unassembled WGS sequence"/>
</dbReference>
<evidence type="ECO:0000313" key="5">
    <source>
        <dbReference type="EMBL" id="KAJ4965757.1"/>
    </source>
</evidence>
<dbReference type="Gene3D" id="1.25.40.10">
    <property type="entry name" value="Tetratricopeptide repeat domain"/>
    <property type="match status" value="2"/>
</dbReference>
<dbReference type="InterPro" id="IPR032867">
    <property type="entry name" value="DYW_dom"/>
</dbReference>
<name>A0A9Q0QN56_9MAGN</name>
<organism evidence="5 6">
    <name type="scientific">Protea cynaroides</name>
    <dbReference type="NCBI Taxonomy" id="273540"/>
    <lineage>
        <taxon>Eukaryota</taxon>
        <taxon>Viridiplantae</taxon>
        <taxon>Streptophyta</taxon>
        <taxon>Embryophyta</taxon>
        <taxon>Tracheophyta</taxon>
        <taxon>Spermatophyta</taxon>
        <taxon>Magnoliopsida</taxon>
        <taxon>Proteales</taxon>
        <taxon>Proteaceae</taxon>
        <taxon>Protea</taxon>
    </lineage>
</organism>
<dbReference type="Pfam" id="PF20430">
    <property type="entry name" value="Eplus_motif"/>
    <property type="match status" value="1"/>
</dbReference>
<keyword evidence="1" id="KW-0677">Repeat</keyword>
<feature type="signal peptide" evidence="3">
    <location>
        <begin position="1"/>
        <end position="24"/>
    </location>
</feature>
<protein>
    <recommendedName>
        <fullName evidence="4">DYW domain-containing protein</fullName>
    </recommendedName>
</protein>
<dbReference type="Pfam" id="PF14432">
    <property type="entry name" value="DYW_deaminase"/>
    <property type="match status" value="1"/>
</dbReference>
<dbReference type="InterPro" id="IPR011990">
    <property type="entry name" value="TPR-like_helical_dom_sf"/>
</dbReference>
<dbReference type="GO" id="GO:0008270">
    <property type="term" value="F:zinc ion binding"/>
    <property type="evidence" value="ECO:0007669"/>
    <property type="project" value="InterPro"/>
</dbReference>
<dbReference type="PANTHER" id="PTHR47926">
    <property type="entry name" value="PENTATRICOPEPTIDE REPEAT-CONTAINING PROTEIN"/>
    <property type="match status" value="1"/>
</dbReference>
<dbReference type="FunFam" id="1.25.40.10:FF:000407">
    <property type="entry name" value="Putative pentatricopeptide repeat-containing protein"/>
    <property type="match status" value="1"/>
</dbReference>
<feature type="repeat" description="PPR" evidence="2">
    <location>
        <begin position="125"/>
        <end position="159"/>
    </location>
</feature>
<dbReference type="NCBIfam" id="TIGR00756">
    <property type="entry name" value="PPR"/>
    <property type="match status" value="2"/>
</dbReference>
<keyword evidence="3" id="KW-0732">Signal</keyword>
<dbReference type="InterPro" id="IPR046849">
    <property type="entry name" value="E2_motif"/>
</dbReference>
<evidence type="ECO:0000256" key="3">
    <source>
        <dbReference type="SAM" id="SignalP"/>
    </source>
</evidence>
<dbReference type="AlphaFoldDB" id="A0A9Q0QN56"/>
<dbReference type="InterPro" id="IPR046848">
    <property type="entry name" value="E_motif"/>
</dbReference>
<dbReference type="Pfam" id="PF13041">
    <property type="entry name" value="PPR_2"/>
    <property type="match status" value="1"/>
</dbReference>
<evidence type="ECO:0000259" key="4">
    <source>
        <dbReference type="Pfam" id="PF14432"/>
    </source>
</evidence>
<dbReference type="Pfam" id="PF01535">
    <property type="entry name" value="PPR"/>
    <property type="match status" value="2"/>
</dbReference>
<comment type="caution">
    <text evidence="5">The sequence shown here is derived from an EMBL/GenBank/DDBJ whole genome shotgun (WGS) entry which is preliminary data.</text>
</comment>
<dbReference type="EMBL" id="JAMYWD010000007">
    <property type="protein sequence ID" value="KAJ4965757.1"/>
    <property type="molecule type" value="Genomic_DNA"/>
</dbReference>
<dbReference type="OrthoDB" id="185373at2759"/>
<dbReference type="Pfam" id="PF20431">
    <property type="entry name" value="E_motif"/>
    <property type="match status" value="1"/>
</dbReference>
<keyword evidence="6" id="KW-1185">Reference proteome</keyword>
<evidence type="ECO:0000313" key="6">
    <source>
        <dbReference type="Proteomes" id="UP001141806"/>
    </source>
</evidence>